<accession>A0AAN7WH87</accession>
<gene>
    <name evidence="4" type="ORF">LTR97_000356</name>
</gene>
<feature type="transmembrane region" description="Helical" evidence="2">
    <location>
        <begin position="42"/>
        <end position="60"/>
    </location>
</feature>
<feature type="transmembrane region" description="Helical" evidence="2">
    <location>
        <begin position="180"/>
        <end position="201"/>
    </location>
</feature>
<name>A0AAN7WH87_9PEZI</name>
<dbReference type="AlphaFoldDB" id="A0AAN7WH87"/>
<evidence type="ECO:0000313" key="5">
    <source>
        <dbReference type="Proteomes" id="UP001310594"/>
    </source>
</evidence>
<evidence type="ECO:0000259" key="3">
    <source>
        <dbReference type="Pfam" id="PF24800"/>
    </source>
</evidence>
<feature type="transmembrane region" description="Helical" evidence="2">
    <location>
        <begin position="221"/>
        <end position="240"/>
    </location>
</feature>
<dbReference type="PANTHER" id="PTHR42109">
    <property type="entry name" value="UNPLACED GENOMIC SCAFFOLD UM_SCAF_CONTIG_1.265, WHOLE GENOME SHOTGUN SEQUENCE"/>
    <property type="match status" value="1"/>
</dbReference>
<keyword evidence="2" id="KW-0472">Membrane</keyword>
<feature type="compositionally biased region" description="Basic and acidic residues" evidence="1">
    <location>
        <begin position="305"/>
        <end position="342"/>
    </location>
</feature>
<sequence length="342" mass="37967">MGKVTYTDGIAIWKVIYYFPALFASIYICCRHGFLRSSGWMFLVTFCLTRIIGSCAQLATISHPNSSTAETIALICAFMGTSPLLLSSLGLISRIYYDILTKMWSMLFQLCALRIVQMPAVIGFILCIVGATSASDPSKIEHQAMVQAGIILYCVVFLMLVILTFIAILYRSKMPASEIILIKAVVAALPLIAIHLLYSLIATFGHLHAFSATNGSPTVSLFMSVIEEMFVVVTYIAAGLKLDSTPLDEDDSYAKKLGYRLGRGDFGTGKLGLLSLLFGIVGVMREGQGDEEKHQGRQQSNLGQREGKPQHRHDFNDNHHHVRTERRNHGQQRREEPGRFEV</sequence>
<evidence type="ECO:0000256" key="2">
    <source>
        <dbReference type="SAM" id="Phobius"/>
    </source>
</evidence>
<feature type="region of interest" description="Disordered" evidence="1">
    <location>
        <begin position="288"/>
        <end position="342"/>
    </location>
</feature>
<protein>
    <recommendedName>
        <fullName evidence="3">DUF7702 domain-containing protein</fullName>
    </recommendedName>
</protein>
<proteinExistence type="predicted"/>
<feature type="transmembrane region" description="Helical" evidence="2">
    <location>
        <begin position="104"/>
        <end position="132"/>
    </location>
</feature>
<keyword evidence="2" id="KW-0812">Transmembrane</keyword>
<dbReference type="EMBL" id="JAVRQU010000001">
    <property type="protein sequence ID" value="KAK5707818.1"/>
    <property type="molecule type" value="Genomic_DNA"/>
</dbReference>
<dbReference type="PANTHER" id="PTHR42109:SF2">
    <property type="entry name" value="INTEGRAL MEMBRANE PROTEIN"/>
    <property type="match status" value="1"/>
</dbReference>
<reference evidence="4" key="1">
    <citation type="submission" date="2023-08" db="EMBL/GenBank/DDBJ databases">
        <title>Black Yeasts Isolated from many extreme environments.</title>
        <authorList>
            <person name="Coleine C."/>
            <person name="Stajich J.E."/>
            <person name="Selbmann L."/>
        </authorList>
    </citation>
    <scope>NUCLEOTIDE SEQUENCE</scope>
    <source>
        <strain evidence="4">CCFEE 5810</strain>
    </source>
</reference>
<keyword evidence="2" id="KW-1133">Transmembrane helix</keyword>
<feature type="domain" description="DUF7702" evidence="3">
    <location>
        <begin position="4"/>
        <end position="243"/>
    </location>
</feature>
<dbReference type="Pfam" id="PF24800">
    <property type="entry name" value="DUF7702"/>
    <property type="match status" value="1"/>
</dbReference>
<comment type="caution">
    <text evidence="4">The sequence shown here is derived from an EMBL/GenBank/DDBJ whole genome shotgun (WGS) entry which is preliminary data.</text>
</comment>
<evidence type="ECO:0000256" key="1">
    <source>
        <dbReference type="SAM" id="MobiDB-lite"/>
    </source>
</evidence>
<dbReference type="Proteomes" id="UP001310594">
    <property type="component" value="Unassembled WGS sequence"/>
</dbReference>
<evidence type="ECO:0000313" key="4">
    <source>
        <dbReference type="EMBL" id="KAK5707818.1"/>
    </source>
</evidence>
<feature type="transmembrane region" description="Helical" evidence="2">
    <location>
        <begin position="144"/>
        <end position="168"/>
    </location>
</feature>
<organism evidence="4 5">
    <name type="scientific">Elasticomyces elasticus</name>
    <dbReference type="NCBI Taxonomy" id="574655"/>
    <lineage>
        <taxon>Eukaryota</taxon>
        <taxon>Fungi</taxon>
        <taxon>Dikarya</taxon>
        <taxon>Ascomycota</taxon>
        <taxon>Pezizomycotina</taxon>
        <taxon>Dothideomycetes</taxon>
        <taxon>Dothideomycetidae</taxon>
        <taxon>Mycosphaerellales</taxon>
        <taxon>Teratosphaeriaceae</taxon>
        <taxon>Elasticomyces</taxon>
    </lineage>
</organism>
<feature type="transmembrane region" description="Helical" evidence="2">
    <location>
        <begin position="12"/>
        <end position="30"/>
    </location>
</feature>
<dbReference type="InterPro" id="IPR056119">
    <property type="entry name" value="DUF7702"/>
</dbReference>
<feature type="transmembrane region" description="Helical" evidence="2">
    <location>
        <begin position="72"/>
        <end position="92"/>
    </location>
</feature>